<organism evidence="2 3">
    <name type="scientific">Gossypium davidsonii</name>
    <name type="common">Davidson's cotton</name>
    <name type="synonym">Gossypium klotzschianum subsp. davidsonii</name>
    <dbReference type="NCBI Taxonomy" id="34287"/>
    <lineage>
        <taxon>Eukaryota</taxon>
        <taxon>Viridiplantae</taxon>
        <taxon>Streptophyta</taxon>
        <taxon>Embryophyta</taxon>
        <taxon>Tracheophyta</taxon>
        <taxon>Spermatophyta</taxon>
        <taxon>Magnoliopsida</taxon>
        <taxon>eudicotyledons</taxon>
        <taxon>Gunneridae</taxon>
        <taxon>Pentapetalae</taxon>
        <taxon>rosids</taxon>
        <taxon>malvids</taxon>
        <taxon>Malvales</taxon>
        <taxon>Malvaceae</taxon>
        <taxon>Malvoideae</taxon>
        <taxon>Gossypium</taxon>
    </lineage>
</organism>
<dbReference type="Proteomes" id="UP000593561">
    <property type="component" value="Unassembled WGS sequence"/>
</dbReference>
<feature type="compositionally biased region" description="Polar residues" evidence="1">
    <location>
        <begin position="34"/>
        <end position="44"/>
    </location>
</feature>
<feature type="region of interest" description="Disordered" evidence="1">
    <location>
        <begin position="25"/>
        <end position="44"/>
    </location>
</feature>
<proteinExistence type="predicted"/>
<dbReference type="EMBL" id="JABFAC010000008">
    <property type="protein sequence ID" value="MBA0620468.1"/>
    <property type="molecule type" value="Genomic_DNA"/>
</dbReference>
<keyword evidence="3" id="KW-1185">Reference proteome</keyword>
<reference evidence="2 3" key="1">
    <citation type="journal article" date="2019" name="Genome Biol. Evol.">
        <title>Insights into the evolution of the New World diploid cottons (Gossypium, subgenus Houzingenia) based on genome sequencing.</title>
        <authorList>
            <person name="Grover C.E."/>
            <person name="Arick M.A. 2nd"/>
            <person name="Thrash A."/>
            <person name="Conover J.L."/>
            <person name="Sanders W.S."/>
            <person name="Peterson D.G."/>
            <person name="Frelichowski J.E."/>
            <person name="Scheffler J.A."/>
            <person name="Scheffler B.E."/>
            <person name="Wendel J.F."/>
        </authorList>
    </citation>
    <scope>NUCLEOTIDE SEQUENCE [LARGE SCALE GENOMIC DNA]</scope>
    <source>
        <strain evidence="2">27</strain>
        <tissue evidence="2">Leaf</tissue>
    </source>
</reference>
<name>A0A7J8S2X6_GOSDV</name>
<gene>
    <name evidence="2" type="ORF">Godav_006175</name>
</gene>
<protein>
    <submittedName>
        <fullName evidence="2">Uncharacterized protein</fullName>
    </submittedName>
</protein>
<accession>A0A7J8S2X6</accession>
<comment type="caution">
    <text evidence="2">The sequence shown here is derived from an EMBL/GenBank/DDBJ whole genome shotgun (WGS) entry which is preliminary data.</text>
</comment>
<evidence type="ECO:0000313" key="3">
    <source>
        <dbReference type="Proteomes" id="UP000593561"/>
    </source>
</evidence>
<sequence>MNTSTSNQQASSNFSFGLQQEAQVSKEVAADLSKPSSASHVSLPSNRFKNFENIRVPFADSMKMAAELIASEIDGKSTMDLLRQKGKRAEFSSTNHQ</sequence>
<evidence type="ECO:0000313" key="2">
    <source>
        <dbReference type="EMBL" id="MBA0620468.1"/>
    </source>
</evidence>
<evidence type="ECO:0000256" key="1">
    <source>
        <dbReference type="SAM" id="MobiDB-lite"/>
    </source>
</evidence>
<dbReference type="AlphaFoldDB" id="A0A7J8S2X6"/>